<dbReference type="Pfam" id="PF00651">
    <property type="entry name" value="BTB"/>
    <property type="match status" value="1"/>
</dbReference>
<protein>
    <recommendedName>
        <fullName evidence="1">BTB domain-containing protein</fullName>
    </recommendedName>
</protein>
<gene>
    <name evidence="2" type="ORF">DFH07DRAFT_744413</name>
</gene>
<dbReference type="InterPro" id="IPR000210">
    <property type="entry name" value="BTB/POZ_dom"/>
</dbReference>
<keyword evidence="3" id="KW-1185">Reference proteome</keyword>
<dbReference type="PROSITE" id="PS50097">
    <property type="entry name" value="BTB"/>
    <property type="match status" value="1"/>
</dbReference>
<dbReference type="SUPFAM" id="SSF54695">
    <property type="entry name" value="POZ domain"/>
    <property type="match status" value="1"/>
</dbReference>
<sequence length="342" mass="38766">MEGDAELNQRQRVEELWFEDGSIIIHSGTREFRVHRGILVACSLIFRDMFLLPQPIDSETVEGCPLVCLPDSAADVTVFLKAIFYSSFFMPFPARTEFETIVGCLRLSHKYEVDYLRRRALVHLTSQYRTTLSEWDTSTYDEDDEDDPARSALDITSFKSPFGQAHEICVIELAREVDAPWLLPLAFYSLSAQFSMYPGRDVFLGAVHNGVPTSLSAEDQERFLAGHLIQTQSALAEILRFLSDPLDIVGCTSAMDCARARFRAIARAGEYNHDYPSVPLHIWGSNEWQTLDVCPTCLAVLEETHEAARQVFWDKLPEIYGLPPWEELEEMKAAAIGTAWFP</sequence>
<evidence type="ECO:0000313" key="3">
    <source>
        <dbReference type="Proteomes" id="UP001215280"/>
    </source>
</evidence>
<evidence type="ECO:0000313" key="2">
    <source>
        <dbReference type="EMBL" id="KAJ7753407.1"/>
    </source>
</evidence>
<dbReference type="InterPro" id="IPR011333">
    <property type="entry name" value="SKP1/BTB/POZ_sf"/>
</dbReference>
<proteinExistence type="predicted"/>
<feature type="domain" description="BTB" evidence="1">
    <location>
        <begin position="19"/>
        <end position="50"/>
    </location>
</feature>
<accession>A0AAD7J072</accession>
<name>A0AAD7J072_9AGAR</name>
<dbReference type="Proteomes" id="UP001215280">
    <property type="component" value="Unassembled WGS sequence"/>
</dbReference>
<evidence type="ECO:0000259" key="1">
    <source>
        <dbReference type="PROSITE" id="PS50097"/>
    </source>
</evidence>
<comment type="caution">
    <text evidence="2">The sequence shown here is derived from an EMBL/GenBank/DDBJ whole genome shotgun (WGS) entry which is preliminary data.</text>
</comment>
<organism evidence="2 3">
    <name type="scientific">Mycena maculata</name>
    <dbReference type="NCBI Taxonomy" id="230809"/>
    <lineage>
        <taxon>Eukaryota</taxon>
        <taxon>Fungi</taxon>
        <taxon>Dikarya</taxon>
        <taxon>Basidiomycota</taxon>
        <taxon>Agaricomycotina</taxon>
        <taxon>Agaricomycetes</taxon>
        <taxon>Agaricomycetidae</taxon>
        <taxon>Agaricales</taxon>
        <taxon>Marasmiineae</taxon>
        <taxon>Mycenaceae</taxon>
        <taxon>Mycena</taxon>
    </lineage>
</organism>
<reference evidence="2" key="1">
    <citation type="submission" date="2023-03" db="EMBL/GenBank/DDBJ databases">
        <title>Massive genome expansion in bonnet fungi (Mycena s.s.) driven by repeated elements and novel gene families across ecological guilds.</title>
        <authorList>
            <consortium name="Lawrence Berkeley National Laboratory"/>
            <person name="Harder C.B."/>
            <person name="Miyauchi S."/>
            <person name="Viragh M."/>
            <person name="Kuo A."/>
            <person name="Thoen E."/>
            <person name="Andreopoulos B."/>
            <person name="Lu D."/>
            <person name="Skrede I."/>
            <person name="Drula E."/>
            <person name="Henrissat B."/>
            <person name="Morin E."/>
            <person name="Kohler A."/>
            <person name="Barry K."/>
            <person name="LaButti K."/>
            <person name="Morin E."/>
            <person name="Salamov A."/>
            <person name="Lipzen A."/>
            <person name="Mereny Z."/>
            <person name="Hegedus B."/>
            <person name="Baldrian P."/>
            <person name="Stursova M."/>
            <person name="Weitz H."/>
            <person name="Taylor A."/>
            <person name="Grigoriev I.V."/>
            <person name="Nagy L.G."/>
            <person name="Martin F."/>
            <person name="Kauserud H."/>
        </authorList>
    </citation>
    <scope>NUCLEOTIDE SEQUENCE</scope>
    <source>
        <strain evidence="2">CBHHK188m</strain>
    </source>
</reference>
<dbReference type="Gene3D" id="3.30.710.10">
    <property type="entry name" value="Potassium Channel Kv1.1, Chain A"/>
    <property type="match status" value="1"/>
</dbReference>
<dbReference type="EMBL" id="JARJLG010000071">
    <property type="protein sequence ID" value="KAJ7753407.1"/>
    <property type="molecule type" value="Genomic_DNA"/>
</dbReference>
<dbReference type="AlphaFoldDB" id="A0AAD7J072"/>